<dbReference type="InterPro" id="IPR050204">
    <property type="entry name" value="AraC_XylS_family_regulators"/>
</dbReference>
<keyword evidence="6" id="KW-1185">Reference proteome</keyword>
<evidence type="ECO:0000259" key="4">
    <source>
        <dbReference type="PROSITE" id="PS01124"/>
    </source>
</evidence>
<evidence type="ECO:0000313" key="5">
    <source>
        <dbReference type="EMBL" id="BBX14899.1"/>
    </source>
</evidence>
<dbReference type="PANTHER" id="PTHR46796:SF6">
    <property type="entry name" value="ARAC SUBFAMILY"/>
    <property type="match status" value="1"/>
</dbReference>
<gene>
    <name evidence="5" type="ORF">MNVM_39800</name>
</gene>
<organism evidence="5 6">
    <name type="scientific">Mycobacterium novum</name>
    <dbReference type="NCBI Taxonomy" id="2492438"/>
    <lineage>
        <taxon>Bacteria</taxon>
        <taxon>Bacillati</taxon>
        <taxon>Actinomycetota</taxon>
        <taxon>Actinomycetes</taxon>
        <taxon>Mycobacteriales</taxon>
        <taxon>Mycobacteriaceae</taxon>
        <taxon>Mycobacterium</taxon>
    </lineage>
</organism>
<dbReference type="KEGG" id="mnm:MNVM_39800"/>
<dbReference type="AlphaFoldDB" id="A0A7I7JU97"/>
<sequence length="165" mass="18034">MLTSAGTASSLDASLHLVRAALGSDAARTIARHLVVAPHRDGDQAQYIDRPILDADATPLGETITWALAHLDDSLDVETLAAHASMSPRNFSRRFREATGLSPARWVLARRLDEARHLLEATSWPVTRVAKACGFASAVTFRQNFVARYATTPTSYRSRFTTAED</sequence>
<dbReference type="Pfam" id="PF12833">
    <property type="entry name" value="HTH_18"/>
    <property type="match status" value="1"/>
</dbReference>
<name>A0A7I7JU97_9MYCO</name>
<protein>
    <recommendedName>
        <fullName evidence="4">HTH araC/xylS-type domain-containing protein</fullName>
    </recommendedName>
</protein>
<dbReference type="GO" id="GO:0003700">
    <property type="term" value="F:DNA-binding transcription factor activity"/>
    <property type="evidence" value="ECO:0007669"/>
    <property type="project" value="InterPro"/>
</dbReference>
<evidence type="ECO:0000256" key="1">
    <source>
        <dbReference type="ARBA" id="ARBA00023015"/>
    </source>
</evidence>
<dbReference type="Proteomes" id="UP000466997">
    <property type="component" value="Chromosome"/>
</dbReference>
<evidence type="ECO:0000256" key="3">
    <source>
        <dbReference type="ARBA" id="ARBA00023163"/>
    </source>
</evidence>
<dbReference type="SMART" id="SM00342">
    <property type="entry name" value="HTH_ARAC"/>
    <property type="match status" value="1"/>
</dbReference>
<feature type="domain" description="HTH araC/xylS-type" evidence="4">
    <location>
        <begin position="61"/>
        <end position="159"/>
    </location>
</feature>
<dbReference type="InterPro" id="IPR029062">
    <property type="entry name" value="Class_I_gatase-like"/>
</dbReference>
<keyword evidence="1" id="KW-0805">Transcription regulation</keyword>
<dbReference type="Gene3D" id="3.40.50.880">
    <property type="match status" value="1"/>
</dbReference>
<dbReference type="GO" id="GO:0043565">
    <property type="term" value="F:sequence-specific DNA binding"/>
    <property type="evidence" value="ECO:0007669"/>
    <property type="project" value="InterPro"/>
</dbReference>
<keyword evidence="2" id="KW-0238">DNA-binding</keyword>
<dbReference type="SUPFAM" id="SSF52317">
    <property type="entry name" value="Class I glutamine amidotransferase-like"/>
    <property type="match status" value="1"/>
</dbReference>
<evidence type="ECO:0000256" key="2">
    <source>
        <dbReference type="ARBA" id="ARBA00023125"/>
    </source>
</evidence>
<reference evidence="5 6" key="1">
    <citation type="journal article" date="2019" name="Emerg. Microbes Infect.">
        <title>Comprehensive subspecies identification of 175 nontuberculous mycobacteria species based on 7547 genomic profiles.</title>
        <authorList>
            <person name="Matsumoto Y."/>
            <person name="Kinjo T."/>
            <person name="Motooka D."/>
            <person name="Nabeya D."/>
            <person name="Jung N."/>
            <person name="Uechi K."/>
            <person name="Horii T."/>
            <person name="Iida T."/>
            <person name="Fujita J."/>
            <person name="Nakamura S."/>
        </authorList>
    </citation>
    <scope>NUCLEOTIDE SEQUENCE [LARGE SCALE GENOMIC DNA]</scope>
    <source>
        <strain evidence="5 6">JCM 6391</strain>
    </source>
</reference>
<accession>A0A7I7JU97</accession>
<dbReference type="SUPFAM" id="SSF46689">
    <property type="entry name" value="Homeodomain-like"/>
    <property type="match status" value="2"/>
</dbReference>
<proteinExistence type="predicted"/>
<dbReference type="PROSITE" id="PS01124">
    <property type="entry name" value="HTH_ARAC_FAMILY_2"/>
    <property type="match status" value="1"/>
</dbReference>
<keyword evidence="3" id="KW-0804">Transcription</keyword>
<evidence type="ECO:0000313" key="6">
    <source>
        <dbReference type="Proteomes" id="UP000466997"/>
    </source>
</evidence>
<dbReference type="EMBL" id="AP022562">
    <property type="protein sequence ID" value="BBX14899.1"/>
    <property type="molecule type" value="Genomic_DNA"/>
</dbReference>
<dbReference type="Gene3D" id="1.10.10.60">
    <property type="entry name" value="Homeodomain-like"/>
    <property type="match status" value="1"/>
</dbReference>
<dbReference type="InterPro" id="IPR018060">
    <property type="entry name" value="HTH_AraC"/>
</dbReference>
<dbReference type="PANTHER" id="PTHR46796">
    <property type="entry name" value="HTH-TYPE TRANSCRIPTIONAL ACTIVATOR RHAS-RELATED"/>
    <property type="match status" value="1"/>
</dbReference>
<dbReference type="InterPro" id="IPR009057">
    <property type="entry name" value="Homeodomain-like_sf"/>
</dbReference>